<dbReference type="RefSeq" id="WP_378282740.1">
    <property type="nucleotide sequence ID" value="NZ_JBHSON010000019.1"/>
</dbReference>
<evidence type="ECO:0000313" key="4">
    <source>
        <dbReference type="Proteomes" id="UP001596074"/>
    </source>
</evidence>
<reference evidence="4" key="1">
    <citation type="journal article" date="2019" name="Int. J. Syst. Evol. Microbiol.">
        <title>The Global Catalogue of Microorganisms (GCM) 10K type strain sequencing project: providing services to taxonomists for standard genome sequencing and annotation.</title>
        <authorList>
            <consortium name="The Broad Institute Genomics Platform"/>
            <consortium name="The Broad Institute Genome Sequencing Center for Infectious Disease"/>
            <person name="Wu L."/>
            <person name="Ma J."/>
        </authorList>
    </citation>
    <scope>NUCLEOTIDE SEQUENCE [LARGE SCALE GENOMIC DNA]</scope>
    <source>
        <strain evidence="4">KCTC 42087</strain>
    </source>
</reference>
<dbReference type="EMBL" id="JBHSON010000019">
    <property type="protein sequence ID" value="MFC5747125.1"/>
    <property type="molecule type" value="Genomic_DNA"/>
</dbReference>
<comment type="caution">
    <text evidence="3">The sequence shown here is derived from an EMBL/GenBank/DDBJ whole genome shotgun (WGS) entry which is preliminary data.</text>
</comment>
<evidence type="ECO:0000256" key="1">
    <source>
        <dbReference type="ARBA" id="ARBA00023002"/>
    </source>
</evidence>
<dbReference type="SUPFAM" id="SSF51679">
    <property type="entry name" value="Bacterial luciferase-like"/>
    <property type="match status" value="1"/>
</dbReference>
<dbReference type="PANTHER" id="PTHR43244">
    <property type="match status" value="1"/>
</dbReference>
<proteinExistence type="predicted"/>
<dbReference type="InterPro" id="IPR036661">
    <property type="entry name" value="Luciferase-like_sf"/>
</dbReference>
<evidence type="ECO:0000313" key="3">
    <source>
        <dbReference type="EMBL" id="MFC5747125.1"/>
    </source>
</evidence>
<protein>
    <submittedName>
        <fullName evidence="3">TIGR03564 family F420-dependent LLM class oxidoreductase</fullName>
        <ecNumber evidence="3">1.-.-.-</ecNumber>
    </submittedName>
</protein>
<gene>
    <name evidence="3" type="ORF">ACFPZN_15965</name>
</gene>
<dbReference type="Pfam" id="PF00296">
    <property type="entry name" value="Bac_luciferase"/>
    <property type="match status" value="1"/>
</dbReference>
<dbReference type="CDD" id="cd01097">
    <property type="entry name" value="Tetrahydromethanopterin_reductase"/>
    <property type="match status" value="1"/>
</dbReference>
<keyword evidence="1 3" id="KW-0560">Oxidoreductase</keyword>
<dbReference type="PANTHER" id="PTHR43244:SF1">
    <property type="entry name" value="5,10-METHYLENETETRAHYDROMETHANOPTERIN REDUCTASE"/>
    <property type="match status" value="1"/>
</dbReference>
<feature type="domain" description="Luciferase-like" evidence="2">
    <location>
        <begin position="12"/>
        <end position="273"/>
    </location>
</feature>
<organism evidence="3 4">
    <name type="scientific">Actinomadura rugatobispora</name>
    <dbReference type="NCBI Taxonomy" id="1994"/>
    <lineage>
        <taxon>Bacteria</taxon>
        <taxon>Bacillati</taxon>
        <taxon>Actinomycetota</taxon>
        <taxon>Actinomycetes</taxon>
        <taxon>Streptosporangiales</taxon>
        <taxon>Thermomonosporaceae</taxon>
        <taxon>Actinomadura</taxon>
    </lineage>
</organism>
<name>A0ABW1A1Y1_9ACTN</name>
<dbReference type="InterPro" id="IPR011251">
    <property type="entry name" value="Luciferase-like_dom"/>
</dbReference>
<evidence type="ECO:0000259" key="2">
    <source>
        <dbReference type="Pfam" id="PF00296"/>
    </source>
</evidence>
<dbReference type="NCBIfam" id="TIGR03564">
    <property type="entry name" value="F420_MSMEG_4879"/>
    <property type="match status" value="1"/>
</dbReference>
<sequence>MTIGVVIPLPRTGNAVDLQVDLAREAAGAGLRSAWFPQRFDHDAITIAGIAGREVPGLAVGTSVVPIFGRHPLPVAHQAQTAQAATHGNLHLGLGLGAPAFVESSLGLPYDRPIARLRDFLTILRSIFETGTADVHGEILTAAPPMPAALPGAEPPVPLLVAAMGPQALRATGELADGTLPFLAGPRALGEHIVPAVTAAAESAGRPAPRIVAAVPAVVTDRVDATRETAAAQTAFYDSIPSYQRVIELSGASRAAELVTVGDEKALAAAVQSYRDAGATEVVVTQTDIAGEPDRRRTWQALGALAP</sequence>
<dbReference type="InterPro" id="IPR019910">
    <property type="entry name" value="Lucif-like_OxRdtase_MSMEG_4879"/>
</dbReference>
<keyword evidence="4" id="KW-1185">Reference proteome</keyword>
<accession>A0ABW1A1Y1</accession>
<dbReference type="Proteomes" id="UP001596074">
    <property type="component" value="Unassembled WGS sequence"/>
</dbReference>
<dbReference type="InterPro" id="IPR050564">
    <property type="entry name" value="F420-G6PD/mer"/>
</dbReference>
<dbReference type="Gene3D" id="3.20.20.30">
    <property type="entry name" value="Luciferase-like domain"/>
    <property type="match status" value="1"/>
</dbReference>
<dbReference type="EC" id="1.-.-.-" evidence="3"/>
<dbReference type="GO" id="GO:0016491">
    <property type="term" value="F:oxidoreductase activity"/>
    <property type="evidence" value="ECO:0007669"/>
    <property type="project" value="UniProtKB-KW"/>
</dbReference>